<evidence type="ECO:0000256" key="3">
    <source>
        <dbReference type="ARBA" id="ARBA00023163"/>
    </source>
</evidence>
<dbReference type="Gene3D" id="2.60.120.10">
    <property type="entry name" value="Jelly Rolls"/>
    <property type="match status" value="1"/>
</dbReference>
<dbReference type="SUPFAM" id="SSF51206">
    <property type="entry name" value="cAMP-binding domain-like"/>
    <property type="match status" value="1"/>
</dbReference>
<dbReference type="InterPro" id="IPR050397">
    <property type="entry name" value="Env_Response_Regulators"/>
</dbReference>
<dbReference type="InterPro" id="IPR014710">
    <property type="entry name" value="RmlC-like_jellyroll"/>
</dbReference>
<dbReference type="InterPro" id="IPR036390">
    <property type="entry name" value="WH_DNA-bd_sf"/>
</dbReference>
<protein>
    <submittedName>
        <fullName evidence="5">Crp/Fnr family transcriptional regulator</fullName>
    </submittedName>
</protein>
<dbReference type="InterPro" id="IPR000595">
    <property type="entry name" value="cNMP-bd_dom"/>
</dbReference>
<keyword evidence="3" id="KW-0804">Transcription</keyword>
<evidence type="ECO:0000259" key="4">
    <source>
        <dbReference type="PROSITE" id="PS51063"/>
    </source>
</evidence>
<dbReference type="PROSITE" id="PS51063">
    <property type="entry name" value="HTH_CRP_2"/>
    <property type="match status" value="1"/>
</dbReference>
<dbReference type="CDD" id="cd00038">
    <property type="entry name" value="CAP_ED"/>
    <property type="match status" value="1"/>
</dbReference>
<dbReference type="InterPro" id="IPR018490">
    <property type="entry name" value="cNMP-bd_dom_sf"/>
</dbReference>
<keyword evidence="2" id="KW-0238">DNA-binding</keyword>
<dbReference type="Proteomes" id="UP000614200">
    <property type="component" value="Unassembled WGS sequence"/>
</dbReference>
<dbReference type="SMART" id="SM00419">
    <property type="entry name" value="HTH_CRP"/>
    <property type="match status" value="1"/>
</dbReference>
<keyword evidence="6" id="KW-1185">Reference proteome</keyword>
<dbReference type="PANTHER" id="PTHR24567">
    <property type="entry name" value="CRP FAMILY TRANSCRIPTIONAL REGULATORY PROTEIN"/>
    <property type="match status" value="1"/>
</dbReference>
<proteinExistence type="predicted"/>
<dbReference type="Pfam" id="PF13545">
    <property type="entry name" value="HTH_Crp_2"/>
    <property type="match status" value="1"/>
</dbReference>
<dbReference type="RefSeq" id="WP_194700658.1">
    <property type="nucleotide sequence ID" value="NZ_JADKNH010000002.1"/>
</dbReference>
<organism evidence="5 6">
    <name type="scientific">Fusibacter ferrireducens</name>
    <dbReference type="NCBI Taxonomy" id="2785058"/>
    <lineage>
        <taxon>Bacteria</taxon>
        <taxon>Bacillati</taxon>
        <taxon>Bacillota</taxon>
        <taxon>Clostridia</taxon>
        <taxon>Eubacteriales</taxon>
        <taxon>Eubacteriales Family XII. Incertae Sedis</taxon>
        <taxon>Fusibacter</taxon>
    </lineage>
</organism>
<comment type="caution">
    <text evidence="5">The sequence shown here is derived from an EMBL/GenBank/DDBJ whole genome shotgun (WGS) entry which is preliminary data.</text>
</comment>
<dbReference type="PANTHER" id="PTHR24567:SF58">
    <property type="entry name" value="CYCLIC AMP-BINDING REGULATORY PROTEIN"/>
    <property type="match status" value="1"/>
</dbReference>
<evidence type="ECO:0000313" key="6">
    <source>
        <dbReference type="Proteomes" id="UP000614200"/>
    </source>
</evidence>
<dbReference type="SUPFAM" id="SSF46785">
    <property type="entry name" value="Winged helix' DNA-binding domain"/>
    <property type="match status" value="1"/>
</dbReference>
<dbReference type="InterPro" id="IPR012318">
    <property type="entry name" value="HTH_CRP"/>
</dbReference>
<name>A0ABR9ZPN2_9FIRM</name>
<dbReference type="EMBL" id="JADKNH010000002">
    <property type="protein sequence ID" value="MBF4692428.1"/>
    <property type="molecule type" value="Genomic_DNA"/>
</dbReference>
<reference evidence="5 6" key="1">
    <citation type="submission" date="2020-11" db="EMBL/GenBank/DDBJ databases">
        <title>Fusibacter basophilias sp. nov.</title>
        <authorList>
            <person name="Qiu D."/>
        </authorList>
    </citation>
    <scope>NUCLEOTIDE SEQUENCE [LARGE SCALE GENOMIC DNA]</scope>
    <source>
        <strain evidence="5 6">Q10-2</strain>
    </source>
</reference>
<feature type="domain" description="HTH crp-type" evidence="4">
    <location>
        <begin position="151"/>
        <end position="218"/>
    </location>
</feature>
<keyword evidence="1" id="KW-0805">Transcription regulation</keyword>
<accession>A0ABR9ZPN2</accession>
<evidence type="ECO:0000313" key="5">
    <source>
        <dbReference type="EMBL" id="MBF4692428.1"/>
    </source>
</evidence>
<sequence length="218" mass="24814">MKKAYLDVLKSSDLFGDFSTAQLESIMKKDHVSIKSFNPQNIIHLELETCTHLDFILEGKVIIQQIDINGNLLTMTEFSAGDNIGGNVLFSQANFYPMTIIALTDVVIMQFSKALVLKFCQTNQNFLENFLMSLSDKSFILTQKIKVLSTKSIREMCLDFIESEYKRQNQNPIILPLSKKALSEKLGIQRTSLSRVLTQLQSEGYIEYSGRSIRILKK</sequence>
<gene>
    <name evidence="5" type="ORF">ISU02_04835</name>
</gene>
<evidence type="ECO:0000256" key="2">
    <source>
        <dbReference type="ARBA" id="ARBA00023125"/>
    </source>
</evidence>
<dbReference type="Pfam" id="PF00027">
    <property type="entry name" value="cNMP_binding"/>
    <property type="match status" value="1"/>
</dbReference>
<evidence type="ECO:0000256" key="1">
    <source>
        <dbReference type="ARBA" id="ARBA00023015"/>
    </source>
</evidence>